<dbReference type="CDD" id="cd12797">
    <property type="entry name" value="M23_peptidase"/>
    <property type="match status" value="1"/>
</dbReference>
<dbReference type="Gene3D" id="6.10.250.3150">
    <property type="match status" value="1"/>
</dbReference>
<keyword evidence="2" id="KW-0175">Coiled coil</keyword>
<organism evidence="5 6">
    <name type="scientific">Candidatus Yonathbacteria bacterium CG_4_10_14_0_8_um_filter_43_17</name>
    <dbReference type="NCBI Taxonomy" id="1975099"/>
    <lineage>
        <taxon>Bacteria</taxon>
        <taxon>Candidatus Yonathiibacteriota</taxon>
    </lineage>
</organism>
<gene>
    <name evidence="5" type="ORF">COY98_02880</name>
</gene>
<comment type="caution">
    <text evidence="5">The sequence shown here is derived from an EMBL/GenBank/DDBJ whole genome shotgun (WGS) entry which is preliminary data.</text>
</comment>
<feature type="coiled-coil region" evidence="2">
    <location>
        <begin position="167"/>
        <end position="194"/>
    </location>
</feature>
<name>A0A2M7Q4K5_9BACT</name>
<evidence type="ECO:0000313" key="6">
    <source>
        <dbReference type="Proteomes" id="UP000230732"/>
    </source>
</evidence>
<keyword evidence="1 3" id="KW-0732">Signal</keyword>
<dbReference type="InterPro" id="IPR050570">
    <property type="entry name" value="Cell_wall_metabolism_enzyme"/>
</dbReference>
<evidence type="ECO:0000313" key="5">
    <source>
        <dbReference type="EMBL" id="PIY58338.1"/>
    </source>
</evidence>
<evidence type="ECO:0000256" key="1">
    <source>
        <dbReference type="ARBA" id="ARBA00022729"/>
    </source>
</evidence>
<dbReference type="Gene3D" id="2.70.70.10">
    <property type="entry name" value="Glucose Permease (Domain IIA)"/>
    <property type="match status" value="1"/>
</dbReference>
<feature type="domain" description="M23ase beta-sheet core" evidence="4">
    <location>
        <begin position="296"/>
        <end position="388"/>
    </location>
</feature>
<evidence type="ECO:0000256" key="2">
    <source>
        <dbReference type="SAM" id="Coils"/>
    </source>
</evidence>
<proteinExistence type="predicted"/>
<dbReference type="AlphaFoldDB" id="A0A2M7Q4K5"/>
<dbReference type="SUPFAM" id="SSF51261">
    <property type="entry name" value="Duplicated hybrid motif"/>
    <property type="match status" value="1"/>
</dbReference>
<feature type="signal peptide" evidence="3">
    <location>
        <begin position="1"/>
        <end position="27"/>
    </location>
</feature>
<dbReference type="Pfam" id="PF01551">
    <property type="entry name" value="Peptidase_M23"/>
    <property type="match status" value="1"/>
</dbReference>
<dbReference type="PANTHER" id="PTHR21666:SF289">
    <property type="entry name" value="L-ALA--D-GLU ENDOPEPTIDASE"/>
    <property type="match status" value="1"/>
</dbReference>
<dbReference type="InterPro" id="IPR011055">
    <property type="entry name" value="Dup_hybrid_motif"/>
</dbReference>
<dbReference type="PANTHER" id="PTHR21666">
    <property type="entry name" value="PEPTIDASE-RELATED"/>
    <property type="match status" value="1"/>
</dbReference>
<sequence length="421" mass="46623">MRLLSTQFVLSLVVLAGLFSTAFLTHAQTVEELQKKIADQTSAIQKLEKEILQYQGDLNTLATKKKTLSNAIATLEITRKKLETDIKLTQKKVDTTDLKIRQIGSEISYKEDEISGRIAALREALLAIYESDEQSLAEIALSNDSFSGLWNDLETLEQFSDGVSKNVDLIKVLKQELENKNKKQKAEKGKLLGLKDELGDQKKITEDNKKQTATLLAQTKNKESEYQKLLSAKQASKDQFEKELYDLESQLKFILDPNSIPAKGSKVLLWPLDVIRITQYFGNTEFSKTAAYNGHGHNGVDFGVGGGTKVYAALSGRVLAVNTKVASMCQYGKWVLIQHDNGLSTLYAHLSLVSVNSGDVIKTGKIIGYSGDTGYSFGEHLHFTVYASKAVTFKEYTCNSGAKLTIPVSAFSGYLNPMDYM</sequence>
<reference evidence="6" key="1">
    <citation type="submission" date="2017-09" db="EMBL/GenBank/DDBJ databases">
        <title>Depth-based differentiation of microbial function through sediment-hosted aquifers and enrichment of novel symbionts in the deep terrestrial subsurface.</title>
        <authorList>
            <person name="Probst A.J."/>
            <person name="Ladd B."/>
            <person name="Jarett J.K."/>
            <person name="Geller-Mcgrath D.E."/>
            <person name="Sieber C.M.K."/>
            <person name="Emerson J.B."/>
            <person name="Anantharaman K."/>
            <person name="Thomas B.C."/>
            <person name="Malmstrom R."/>
            <person name="Stieglmeier M."/>
            <person name="Klingl A."/>
            <person name="Woyke T."/>
            <person name="Ryan C.M."/>
            <person name="Banfield J.F."/>
        </authorList>
    </citation>
    <scope>NUCLEOTIDE SEQUENCE [LARGE SCALE GENOMIC DNA]</scope>
</reference>
<feature type="chain" id="PRO_5014889297" description="M23ase beta-sheet core domain-containing protein" evidence="3">
    <location>
        <begin position="28"/>
        <end position="421"/>
    </location>
</feature>
<dbReference type="GO" id="GO:0004222">
    <property type="term" value="F:metalloendopeptidase activity"/>
    <property type="evidence" value="ECO:0007669"/>
    <property type="project" value="TreeGrafter"/>
</dbReference>
<evidence type="ECO:0000259" key="4">
    <source>
        <dbReference type="Pfam" id="PF01551"/>
    </source>
</evidence>
<accession>A0A2M7Q4K5</accession>
<evidence type="ECO:0000256" key="3">
    <source>
        <dbReference type="SAM" id="SignalP"/>
    </source>
</evidence>
<dbReference type="Proteomes" id="UP000230732">
    <property type="component" value="Unassembled WGS sequence"/>
</dbReference>
<protein>
    <recommendedName>
        <fullName evidence="4">M23ase beta-sheet core domain-containing protein</fullName>
    </recommendedName>
</protein>
<dbReference type="InterPro" id="IPR016047">
    <property type="entry name" value="M23ase_b-sheet_dom"/>
</dbReference>
<feature type="coiled-coil region" evidence="2">
    <location>
        <begin position="30"/>
        <end position="92"/>
    </location>
</feature>
<dbReference type="EMBL" id="PFKX01000043">
    <property type="protein sequence ID" value="PIY58338.1"/>
    <property type="molecule type" value="Genomic_DNA"/>
</dbReference>